<evidence type="ECO:0000313" key="2">
    <source>
        <dbReference type="Proteomes" id="UP001590950"/>
    </source>
</evidence>
<dbReference type="EMBL" id="JBEFKJ010000038">
    <property type="protein sequence ID" value="KAL2037689.1"/>
    <property type="molecule type" value="Genomic_DNA"/>
</dbReference>
<organism evidence="1 2">
    <name type="scientific">Stereocaulon virgatum</name>
    <dbReference type="NCBI Taxonomy" id="373712"/>
    <lineage>
        <taxon>Eukaryota</taxon>
        <taxon>Fungi</taxon>
        <taxon>Dikarya</taxon>
        <taxon>Ascomycota</taxon>
        <taxon>Pezizomycotina</taxon>
        <taxon>Lecanoromycetes</taxon>
        <taxon>OSLEUM clade</taxon>
        <taxon>Lecanoromycetidae</taxon>
        <taxon>Lecanorales</taxon>
        <taxon>Lecanorineae</taxon>
        <taxon>Stereocaulaceae</taxon>
        <taxon>Stereocaulon</taxon>
    </lineage>
</organism>
<sequence>MSTFETLPSELKDKIFSHMSQETLHCSLFISPTLREAAARQLYRSPYFLTTYRFAQFVTTVSHCRDYADMVRIFRMDDECKIPGDFATWRHWRTAELGPLATRPAPGWAEAPAMKTYGGLHPLRTDYNSKSMFSVPVGAIIHVIAACQNIRRLDLQCDYLEDDLLIKSAAHPPTAASGLIFVSDGPRSFLSPRADTKLINTHEIVEQLTKLAYLEDLTIKTLQWLPISSIKKILSKCPGLKKIDLSGVDTGLVKTNNSWSSLKDKKRWYFEGDDGRLWEWFNSRKDVGWELSEEDDKSYHYYS</sequence>
<dbReference type="Proteomes" id="UP001590950">
    <property type="component" value="Unassembled WGS sequence"/>
</dbReference>
<evidence type="ECO:0008006" key="3">
    <source>
        <dbReference type="Google" id="ProtNLM"/>
    </source>
</evidence>
<comment type="caution">
    <text evidence="1">The sequence shown here is derived from an EMBL/GenBank/DDBJ whole genome shotgun (WGS) entry which is preliminary data.</text>
</comment>
<protein>
    <recommendedName>
        <fullName evidence="3">F-box domain-containing protein</fullName>
    </recommendedName>
</protein>
<reference evidence="1 2" key="1">
    <citation type="submission" date="2024-09" db="EMBL/GenBank/DDBJ databases">
        <title>Rethinking Asexuality: The Enigmatic Case of Functional Sexual Genes in Lepraria (Stereocaulaceae).</title>
        <authorList>
            <person name="Doellman M."/>
            <person name="Sun Y."/>
            <person name="Barcenas-Pena A."/>
            <person name="Lumbsch H.T."/>
            <person name="Grewe F."/>
        </authorList>
    </citation>
    <scope>NUCLEOTIDE SEQUENCE [LARGE SCALE GENOMIC DNA]</scope>
    <source>
        <strain evidence="1 2">Mercado 3170</strain>
    </source>
</reference>
<evidence type="ECO:0000313" key="1">
    <source>
        <dbReference type="EMBL" id="KAL2037689.1"/>
    </source>
</evidence>
<accession>A0ABR3ZWZ9</accession>
<proteinExistence type="predicted"/>
<name>A0ABR3ZWZ9_9LECA</name>
<keyword evidence="2" id="KW-1185">Reference proteome</keyword>
<gene>
    <name evidence="1" type="ORF">N7G274_009634</name>
</gene>